<dbReference type="InterPro" id="IPR003439">
    <property type="entry name" value="ABC_transporter-like_ATP-bd"/>
</dbReference>
<dbReference type="SMART" id="SM00382">
    <property type="entry name" value="AAA"/>
    <property type="match status" value="1"/>
</dbReference>
<dbReference type="InterPro" id="IPR027417">
    <property type="entry name" value="P-loop_NTPase"/>
</dbReference>
<dbReference type="EMBL" id="APJX01000001">
    <property type="protein sequence ID" value="EMS81668.1"/>
    <property type="molecule type" value="Genomic_DNA"/>
</dbReference>
<comment type="caution">
    <text evidence="5">The sequence shown here is derived from an EMBL/GenBank/DDBJ whole genome shotgun (WGS) entry which is preliminary data.</text>
</comment>
<keyword evidence="3 5" id="KW-0067">ATP-binding</keyword>
<evidence type="ECO:0000256" key="1">
    <source>
        <dbReference type="ARBA" id="ARBA00005417"/>
    </source>
</evidence>
<organism evidence="5 6">
    <name type="scientific">Desulfotignum phosphitoxidans DSM 13687</name>
    <dbReference type="NCBI Taxonomy" id="1286635"/>
    <lineage>
        <taxon>Bacteria</taxon>
        <taxon>Pseudomonadati</taxon>
        <taxon>Thermodesulfobacteriota</taxon>
        <taxon>Desulfobacteria</taxon>
        <taxon>Desulfobacterales</taxon>
        <taxon>Desulfobacteraceae</taxon>
        <taxon>Desulfotignum</taxon>
    </lineage>
</organism>
<dbReference type="GO" id="GO:0016887">
    <property type="term" value="F:ATP hydrolysis activity"/>
    <property type="evidence" value="ECO:0007669"/>
    <property type="project" value="InterPro"/>
</dbReference>
<sequence length="248" mass="27512">MKDLPMPNTPDTPSWILNLEKIEKDFVFHHQQGTRMTVFNGFSHRFYPGNAAILSGPSGSGKSTLLRMIYGTYKTESGHIRVRHQGRQVDVAGASPALIYALRRDTIGYVSQFLRVVPRVSALDTVIEPLLARGVAPEQAADAGRTLLERLHIPSTMWHLSATTFSGGEQQRINLARGFIAPYPILLLDEPTASLDLKNRETVIQLIMEALKNNTCVIGVFHDPADHRSFADQVIDLSTQPCQENLPS</sequence>
<dbReference type="PANTHER" id="PTHR42798">
    <property type="entry name" value="LIPOPROTEIN-RELEASING SYSTEM ATP-BINDING PROTEIN LOLD"/>
    <property type="match status" value="1"/>
</dbReference>
<evidence type="ECO:0000256" key="2">
    <source>
        <dbReference type="ARBA" id="ARBA00022741"/>
    </source>
</evidence>
<dbReference type="AlphaFoldDB" id="S0G2U0"/>
<dbReference type="Gene3D" id="3.40.50.300">
    <property type="entry name" value="P-loop containing nucleotide triphosphate hydrolases"/>
    <property type="match status" value="1"/>
</dbReference>
<comment type="similarity">
    <text evidence="1">Belongs to the ABC transporter superfamily.</text>
</comment>
<gene>
    <name evidence="5" type="primary">phnL</name>
    <name evidence="5" type="ORF">Dpo_1c08090</name>
</gene>
<reference evidence="5 6" key="1">
    <citation type="journal article" date="2013" name="Genome Announc.">
        <title>Draft Genome Sequence of Desulfotignum phosphitoxidans DSM 13687 Strain FiPS-3.</title>
        <authorList>
            <person name="Poehlein A."/>
            <person name="Daniel R."/>
            <person name="Simeonova D.D."/>
        </authorList>
    </citation>
    <scope>NUCLEOTIDE SEQUENCE [LARGE SCALE GENOMIC DNA]</scope>
    <source>
        <strain evidence="5 6">DSM 13687</strain>
    </source>
</reference>
<protein>
    <submittedName>
        <fullName evidence="5">Phosphonates transport ATP-binding protein PhnL</fullName>
    </submittedName>
</protein>
<dbReference type="PANTHER" id="PTHR42798:SF7">
    <property type="entry name" value="ALPHA-D-RIBOSE 1-METHYLPHOSPHONATE 5-TRIPHOSPHATE SYNTHASE SUBUNIT PHNL"/>
    <property type="match status" value="1"/>
</dbReference>
<dbReference type="PROSITE" id="PS50893">
    <property type="entry name" value="ABC_TRANSPORTER_2"/>
    <property type="match status" value="1"/>
</dbReference>
<keyword evidence="2" id="KW-0547">Nucleotide-binding</keyword>
<accession>S0G2U0</accession>
<proteinExistence type="inferred from homology"/>
<dbReference type="Proteomes" id="UP000014216">
    <property type="component" value="Unassembled WGS sequence"/>
</dbReference>
<dbReference type="PROSITE" id="PS00211">
    <property type="entry name" value="ABC_TRANSPORTER_1"/>
    <property type="match status" value="1"/>
</dbReference>
<dbReference type="NCBIfam" id="TIGR02324">
    <property type="entry name" value="CP_lyasePhnL"/>
    <property type="match status" value="1"/>
</dbReference>
<keyword evidence="6" id="KW-1185">Reference proteome</keyword>
<feature type="domain" description="ABC transporter" evidence="4">
    <location>
        <begin position="17"/>
        <end position="246"/>
    </location>
</feature>
<dbReference type="InterPro" id="IPR017871">
    <property type="entry name" value="ABC_transporter-like_CS"/>
</dbReference>
<dbReference type="InterPro" id="IPR003593">
    <property type="entry name" value="AAA+_ATPase"/>
</dbReference>
<evidence type="ECO:0000313" key="5">
    <source>
        <dbReference type="EMBL" id="EMS81668.1"/>
    </source>
</evidence>
<dbReference type="InterPro" id="IPR012701">
    <property type="entry name" value="CP_lyase_PhnL"/>
</dbReference>
<evidence type="ECO:0000256" key="3">
    <source>
        <dbReference type="ARBA" id="ARBA00022840"/>
    </source>
</evidence>
<name>S0G2U0_9BACT</name>
<dbReference type="SUPFAM" id="SSF52540">
    <property type="entry name" value="P-loop containing nucleoside triphosphate hydrolases"/>
    <property type="match status" value="1"/>
</dbReference>
<dbReference type="PATRIC" id="fig|1286635.3.peg.848"/>
<evidence type="ECO:0000259" key="4">
    <source>
        <dbReference type="PROSITE" id="PS50893"/>
    </source>
</evidence>
<dbReference type="Pfam" id="PF00005">
    <property type="entry name" value="ABC_tran"/>
    <property type="match status" value="1"/>
</dbReference>
<evidence type="ECO:0000313" key="6">
    <source>
        <dbReference type="Proteomes" id="UP000014216"/>
    </source>
</evidence>
<dbReference type="GO" id="GO:0005524">
    <property type="term" value="F:ATP binding"/>
    <property type="evidence" value="ECO:0007669"/>
    <property type="project" value="UniProtKB-KW"/>
</dbReference>